<organism evidence="3 4">
    <name type="scientific">Neofusicoccum ribis</name>
    <dbReference type="NCBI Taxonomy" id="45134"/>
    <lineage>
        <taxon>Eukaryota</taxon>
        <taxon>Fungi</taxon>
        <taxon>Dikarya</taxon>
        <taxon>Ascomycota</taxon>
        <taxon>Pezizomycotina</taxon>
        <taxon>Dothideomycetes</taxon>
        <taxon>Dothideomycetes incertae sedis</taxon>
        <taxon>Botryosphaeriales</taxon>
        <taxon>Botryosphaeriaceae</taxon>
        <taxon>Neofusicoccum</taxon>
    </lineage>
</organism>
<dbReference type="Proteomes" id="UP001521116">
    <property type="component" value="Unassembled WGS sequence"/>
</dbReference>
<comment type="caution">
    <text evidence="3">The sequence shown here is derived from an EMBL/GenBank/DDBJ whole genome shotgun (WGS) entry which is preliminary data.</text>
</comment>
<keyword evidence="1" id="KW-1133">Transmembrane helix</keyword>
<feature type="transmembrane region" description="Helical" evidence="1">
    <location>
        <begin position="12"/>
        <end position="30"/>
    </location>
</feature>
<dbReference type="EMBL" id="JAJVDC020000019">
    <property type="protein sequence ID" value="KAL1633857.1"/>
    <property type="molecule type" value="Genomic_DNA"/>
</dbReference>
<dbReference type="InterPro" id="IPR029052">
    <property type="entry name" value="Metallo-depent_PP-like"/>
</dbReference>
<accession>A0ABR3T327</accession>
<sequence>MTRRIVRTGIQLGLLVTTIVLILVFFDNHFRVLPQSIHNHLPVHHPGLIITDIHVQTCSSLNPLSTCKLDPDKWHRIEKDLYLGTGWFNKAYVHVKRKREEELNQDDRVVLDVRVGRLDPSMGEKGQESAKWESRPAGLWLLRSSKRHDSDSKQVITAIDILFGADAVEPRPGWDVRDTPLLLDTSAEAQEARISVRRGMPHKVDKPVPRIRKDGKFKILQVSDLHLSTGLGACRDPEPKDHNGGQCDADSRTLEFVGKILDQEKPDMVVLSGDQVNGDTAPDAQSVSITSGIYLLKDTNDNPTAQAIFKFSELFIKRKIPYAAIFGNHDDEGSLSRAAQMSLLTTLPYSLSEPGPNNIEGVGNYYVEVLAPGNSQHSAMTLYFLDTHAYSPDEAKYRGYDWLKPNQITWFKDTARSLKDAHKHYTHIHLDMAFIHIPLPEYAERENNFVGTWKEGVTAPGFNSHFHDALVENHVLAVSCGHDHVNDYCALSKVGEDPKLWMCYAGGSGFGGYGGYDGYHRRVRVFDIDTNKARITTWKRVEYGETEKRLDEQIIVEGGQVYASA</sequence>
<dbReference type="Gene3D" id="3.60.21.10">
    <property type="match status" value="1"/>
</dbReference>
<feature type="domain" description="Calcineurin-like phosphoesterase" evidence="2">
    <location>
        <begin position="217"/>
        <end position="485"/>
    </location>
</feature>
<dbReference type="Pfam" id="PF00149">
    <property type="entry name" value="Metallophos"/>
    <property type="match status" value="1"/>
</dbReference>
<keyword evidence="4" id="KW-1185">Reference proteome</keyword>
<dbReference type="PANTHER" id="PTHR32440:SF0">
    <property type="entry name" value="PHOSPHATASE DCR2-RELATED"/>
    <property type="match status" value="1"/>
</dbReference>
<dbReference type="CDD" id="cd07383">
    <property type="entry name" value="MPP_Dcr2"/>
    <property type="match status" value="1"/>
</dbReference>
<proteinExistence type="predicted"/>
<dbReference type="PANTHER" id="PTHR32440">
    <property type="entry name" value="PHOSPHATASE DCR2-RELATED-RELATED"/>
    <property type="match status" value="1"/>
</dbReference>
<reference evidence="3 4" key="1">
    <citation type="submission" date="2024-02" db="EMBL/GenBank/DDBJ databases">
        <title>De novo assembly and annotation of 12 fungi associated with fruit tree decline syndrome in Ontario, Canada.</title>
        <authorList>
            <person name="Sulman M."/>
            <person name="Ellouze W."/>
            <person name="Ilyukhin E."/>
        </authorList>
    </citation>
    <scope>NUCLEOTIDE SEQUENCE [LARGE SCALE GENOMIC DNA]</scope>
    <source>
        <strain evidence="3 4">M1-105</strain>
    </source>
</reference>
<keyword evidence="1" id="KW-0812">Transmembrane</keyword>
<evidence type="ECO:0000256" key="1">
    <source>
        <dbReference type="SAM" id="Phobius"/>
    </source>
</evidence>
<gene>
    <name evidence="3" type="ORF">SLS56_002738</name>
</gene>
<evidence type="ECO:0000259" key="2">
    <source>
        <dbReference type="Pfam" id="PF00149"/>
    </source>
</evidence>
<dbReference type="SUPFAM" id="SSF56300">
    <property type="entry name" value="Metallo-dependent phosphatases"/>
    <property type="match status" value="1"/>
</dbReference>
<name>A0ABR3T327_9PEZI</name>
<protein>
    <recommendedName>
        <fullName evidence="2">Calcineurin-like phosphoesterase domain-containing protein</fullName>
    </recommendedName>
</protein>
<keyword evidence="1" id="KW-0472">Membrane</keyword>
<evidence type="ECO:0000313" key="4">
    <source>
        <dbReference type="Proteomes" id="UP001521116"/>
    </source>
</evidence>
<evidence type="ECO:0000313" key="3">
    <source>
        <dbReference type="EMBL" id="KAL1633857.1"/>
    </source>
</evidence>
<dbReference type="InterPro" id="IPR004843">
    <property type="entry name" value="Calcineurin-like_PHP"/>
</dbReference>